<dbReference type="EMBL" id="JACHGW010000004">
    <property type="protein sequence ID" value="MBB6052341.1"/>
    <property type="molecule type" value="Genomic_DNA"/>
</dbReference>
<comment type="caution">
    <text evidence="1">The sequence shown here is derived from an EMBL/GenBank/DDBJ whole genome shotgun (WGS) entry which is preliminary data.</text>
</comment>
<accession>A0A7W9STE6</accession>
<dbReference type="RefSeq" id="WP_184201207.1">
    <property type="nucleotide sequence ID" value="NZ_JACHGW010000004.1"/>
</dbReference>
<sequence>MKPPEIFDPNTSPETLRRLARRDPVAFCQNPAAPLLLLENPLFFHFHPVRLLQILRNESLPGWLVAHLALHRATCVREAAQLHIALAGEATEPWTGKCRASASASTLRRPWRANRWQDRLLAAQSPSTTRQQLHQLKRDGNRYVRYSAQQRLLADASC</sequence>
<organism evidence="1 2">
    <name type="scientific">Armatimonas rosea</name>
    <dbReference type="NCBI Taxonomy" id="685828"/>
    <lineage>
        <taxon>Bacteria</taxon>
        <taxon>Bacillati</taxon>
        <taxon>Armatimonadota</taxon>
        <taxon>Armatimonadia</taxon>
        <taxon>Armatimonadales</taxon>
        <taxon>Armatimonadaceae</taxon>
        <taxon>Armatimonas</taxon>
    </lineage>
</organism>
<dbReference type="AlphaFoldDB" id="A0A7W9STE6"/>
<protein>
    <submittedName>
        <fullName evidence="1">Uncharacterized protein</fullName>
    </submittedName>
</protein>
<evidence type="ECO:0000313" key="2">
    <source>
        <dbReference type="Proteomes" id="UP000520814"/>
    </source>
</evidence>
<keyword evidence="2" id="KW-1185">Reference proteome</keyword>
<dbReference type="Proteomes" id="UP000520814">
    <property type="component" value="Unassembled WGS sequence"/>
</dbReference>
<evidence type="ECO:0000313" key="1">
    <source>
        <dbReference type="EMBL" id="MBB6052341.1"/>
    </source>
</evidence>
<gene>
    <name evidence="1" type="ORF">HNQ39_004162</name>
</gene>
<reference evidence="1 2" key="1">
    <citation type="submission" date="2020-08" db="EMBL/GenBank/DDBJ databases">
        <title>Genomic Encyclopedia of Type Strains, Phase IV (KMG-IV): sequencing the most valuable type-strain genomes for metagenomic binning, comparative biology and taxonomic classification.</title>
        <authorList>
            <person name="Goeker M."/>
        </authorList>
    </citation>
    <scope>NUCLEOTIDE SEQUENCE [LARGE SCALE GENOMIC DNA]</scope>
    <source>
        <strain evidence="1 2">DSM 23562</strain>
    </source>
</reference>
<name>A0A7W9STE6_ARMRO</name>
<proteinExistence type="predicted"/>